<organism evidence="2">
    <name type="scientific">Lepeophtheirus salmonis</name>
    <name type="common">Salmon louse</name>
    <name type="synonym">Caligus salmonis</name>
    <dbReference type="NCBI Taxonomy" id="72036"/>
    <lineage>
        <taxon>Eukaryota</taxon>
        <taxon>Metazoa</taxon>
        <taxon>Ecdysozoa</taxon>
        <taxon>Arthropoda</taxon>
        <taxon>Crustacea</taxon>
        <taxon>Multicrustacea</taxon>
        <taxon>Hexanauplia</taxon>
        <taxon>Copepoda</taxon>
        <taxon>Siphonostomatoida</taxon>
        <taxon>Caligidae</taxon>
        <taxon>Lepeophtheirus</taxon>
    </lineage>
</organism>
<proteinExistence type="predicted"/>
<reference evidence="2" key="1">
    <citation type="submission" date="2014-05" db="EMBL/GenBank/DDBJ databases">
        <authorList>
            <person name="Chronopoulou M."/>
        </authorList>
    </citation>
    <scope>NUCLEOTIDE SEQUENCE</scope>
    <source>
        <tissue evidence="2">Whole organism</tissue>
    </source>
</reference>
<dbReference type="AlphaFoldDB" id="A0A0K2UUV2"/>
<feature type="region of interest" description="Disordered" evidence="1">
    <location>
        <begin position="1"/>
        <end position="20"/>
    </location>
</feature>
<accession>A0A0K2UUV2</accession>
<feature type="region of interest" description="Disordered" evidence="1">
    <location>
        <begin position="62"/>
        <end position="83"/>
    </location>
</feature>
<protein>
    <submittedName>
        <fullName evidence="2">Uncharacterized protein</fullName>
    </submittedName>
</protein>
<evidence type="ECO:0000313" key="2">
    <source>
        <dbReference type="EMBL" id="CDW42058.1"/>
    </source>
</evidence>
<name>A0A0K2UUV2_LEPSM</name>
<sequence>MTEGIVGSDAVDEAVSSSSVQELPSYKMILGVKKEDYGSVGNGEVRFRKSKSSSIMQDIVKEADKKRKFQPNKPPQIDYPLTS</sequence>
<dbReference type="EMBL" id="HACA01024697">
    <property type="protein sequence ID" value="CDW42058.1"/>
    <property type="molecule type" value="Transcribed_RNA"/>
</dbReference>
<evidence type="ECO:0000256" key="1">
    <source>
        <dbReference type="SAM" id="MobiDB-lite"/>
    </source>
</evidence>
<dbReference type="OrthoDB" id="10039049at2759"/>